<sequence length="87" mass="10318">MDQRHTEKLRGGHPFLVSVVRTFCTTTFREQDDDVSVYVEESEGARSVREGERGRGDEMDERGRERSKDKKNPKFERRDRERECVLN</sequence>
<accession>A0A0J8BAV9</accession>
<organism evidence="2 3">
    <name type="scientific">Beta vulgaris subsp. vulgaris</name>
    <name type="common">Beet</name>
    <dbReference type="NCBI Taxonomy" id="3555"/>
    <lineage>
        <taxon>Eukaryota</taxon>
        <taxon>Viridiplantae</taxon>
        <taxon>Streptophyta</taxon>
        <taxon>Embryophyta</taxon>
        <taxon>Tracheophyta</taxon>
        <taxon>Spermatophyta</taxon>
        <taxon>Magnoliopsida</taxon>
        <taxon>eudicotyledons</taxon>
        <taxon>Gunneridae</taxon>
        <taxon>Pentapetalae</taxon>
        <taxon>Caryophyllales</taxon>
        <taxon>Chenopodiaceae</taxon>
        <taxon>Betoideae</taxon>
        <taxon>Beta</taxon>
    </lineage>
</organism>
<dbReference type="EMBL" id="KQ090341">
    <property type="protein sequence ID" value="KMS97097.1"/>
    <property type="molecule type" value="Genomic_DNA"/>
</dbReference>
<name>A0A0J8BAV9_BETVV</name>
<reference evidence="2 3" key="1">
    <citation type="journal article" date="2014" name="Nature">
        <title>The genome of the recently domesticated crop plant sugar beet (Beta vulgaris).</title>
        <authorList>
            <person name="Dohm J.C."/>
            <person name="Minoche A.E."/>
            <person name="Holtgrawe D."/>
            <person name="Capella-Gutierrez S."/>
            <person name="Zakrzewski F."/>
            <person name="Tafer H."/>
            <person name="Rupp O."/>
            <person name="Sorensen T.R."/>
            <person name="Stracke R."/>
            <person name="Reinhardt R."/>
            <person name="Goesmann A."/>
            <person name="Kraft T."/>
            <person name="Schulz B."/>
            <person name="Stadler P.F."/>
            <person name="Schmidt T."/>
            <person name="Gabaldon T."/>
            <person name="Lehrach H."/>
            <person name="Weisshaar B."/>
            <person name="Himmelbauer H."/>
        </authorList>
    </citation>
    <scope>NUCLEOTIDE SEQUENCE [LARGE SCALE GENOMIC DNA]</scope>
    <source>
        <tissue evidence="2">Taproot</tissue>
    </source>
</reference>
<dbReference type="Proteomes" id="UP000035740">
    <property type="component" value="Unassembled WGS sequence"/>
</dbReference>
<evidence type="ECO:0000313" key="3">
    <source>
        <dbReference type="Proteomes" id="UP000035740"/>
    </source>
</evidence>
<proteinExistence type="predicted"/>
<dbReference type="Gramene" id="KMS97097">
    <property type="protein sequence ID" value="KMS97097"/>
    <property type="gene ID" value="BVRB_7g178790"/>
</dbReference>
<keyword evidence="3" id="KW-1185">Reference proteome</keyword>
<protein>
    <submittedName>
        <fullName evidence="2">Uncharacterized protein</fullName>
    </submittedName>
</protein>
<dbReference type="AlphaFoldDB" id="A0A0J8BAV9"/>
<gene>
    <name evidence="2" type="ORF">BVRB_7g178790</name>
</gene>
<feature type="compositionally biased region" description="Basic and acidic residues" evidence="1">
    <location>
        <begin position="43"/>
        <end position="87"/>
    </location>
</feature>
<evidence type="ECO:0000256" key="1">
    <source>
        <dbReference type="SAM" id="MobiDB-lite"/>
    </source>
</evidence>
<feature type="region of interest" description="Disordered" evidence="1">
    <location>
        <begin position="39"/>
        <end position="87"/>
    </location>
</feature>
<evidence type="ECO:0000313" key="2">
    <source>
        <dbReference type="EMBL" id="KMS97097.1"/>
    </source>
</evidence>